<dbReference type="EMBL" id="JAVRQU010000003">
    <property type="protein sequence ID" value="KAK5705533.1"/>
    <property type="molecule type" value="Genomic_DNA"/>
</dbReference>
<dbReference type="AlphaFoldDB" id="A0AAN7WQ11"/>
<organism evidence="2 3">
    <name type="scientific">Elasticomyces elasticus</name>
    <dbReference type="NCBI Taxonomy" id="574655"/>
    <lineage>
        <taxon>Eukaryota</taxon>
        <taxon>Fungi</taxon>
        <taxon>Dikarya</taxon>
        <taxon>Ascomycota</taxon>
        <taxon>Pezizomycotina</taxon>
        <taxon>Dothideomycetes</taxon>
        <taxon>Dothideomycetidae</taxon>
        <taxon>Mycosphaerellales</taxon>
        <taxon>Teratosphaeriaceae</taxon>
        <taxon>Elasticomyces</taxon>
    </lineage>
</organism>
<feature type="chain" id="PRO_5042863199" evidence="1">
    <location>
        <begin position="23"/>
        <end position="126"/>
    </location>
</feature>
<accession>A0AAN7WQ11</accession>
<keyword evidence="1" id="KW-0732">Signal</keyword>
<evidence type="ECO:0000313" key="2">
    <source>
        <dbReference type="EMBL" id="KAK5705533.1"/>
    </source>
</evidence>
<dbReference type="Proteomes" id="UP001310594">
    <property type="component" value="Unassembled WGS sequence"/>
</dbReference>
<protein>
    <submittedName>
        <fullName evidence="2">Uncharacterized protein</fullName>
    </submittedName>
</protein>
<evidence type="ECO:0000313" key="3">
    <source>
        <dbReference type="Proteomes" id="UP001310594"/>
    </source>
</evidence>
<sequence length="126" mass="14063">MQPPTLWCIFLFSIIFATIVQTRDVAPEITPHLDNSTLPPTVERYGKGLTFEQARDAGSCHLDRLESGNIEQSIFNDQSMLNDNGWTAGDGKNLAPLNLDDVYNSLGISTDEHDNFHYDVRTTFGS</sequence>
<feature type="signal peptide" evidence="1">
    <location>
        <begin position="1"/>
        <end position="22"/>
    </location>
</feature>
<name>A0AAN7WQ11_9PEZI</name>
<comment type="caution">
    <text evidence="2">The sequence shown here is derived from an EMBL/GenBank/DDBJ whole genome shotgun (WGS) entry which is preliminary data.</text>
</comment>
<gene>
    <name evidence="2" type="ORF">LTR97_002652</name>
</gene>
<reference evidence="2" key="1">
    <citation type="submission" date="2023-08" db="EMBL/GenBank/DDBJ databases">
        <title>Black Yeasts Isolated from many extreme environments.</title>
        <authorList>
            <person name="Coleine C."/>
            <person name="Stajich J.E."/>
            <person name="Selbmann L."/>
        </authorList>
    </citation>
    <scope>NUCLEOTIDE SEQUENCE</scope>
    <source>
        <strain evidence="2">CCFEE 5810</strain>
    </source>
</reference>
<evidence type="ECO:0000256" key="1">
    <source>
        <dbReference type="SAM" id="SignalP"/>
    </source>
</evidence>
<proteinExistence type="predicted"/>